<dbReference type="EMBL" id="LT629710">
    <property type="protein sequence ID" value="SDO71788.1"/>
    <property type="molecule type" value="Genomic_DNA"/>
</dbReference>
<dbReference type="Proteomes" id="UP000198741">
    <property type="component" value="Chromosome I"/>
</dbReference>
<dbReference type="CDD" id="cd16917">
    <property type="entry name" value="HATPase_UhpB-NarQ-NarX-like"/>
    <property type="match status" value="1"/>
</dbReference>
<dbReference type="InterPro" id="IPR003594">
    <property type="entry name" value="HATPase_dom"/>
</dbReference>
<feature type="domain" description="GAF" evidence="4">
    <location>
        <begin position="59"/>
        <end position="205"/>
    </location>
</feature>
<dbReference type="SUPFAM" id="SSF55781">
    <property type="entry name" value="GAF domain-like"/>
    <property type="match status" value="2"/>
</dbReference>
<reference evidence="6 7" key="1">
    <citation type="submission" date="2016-10" db="EMBL/GenBank/DDBJ databases">
        <authorList>
            <person name="de Groot N.N."/>
        </authorList>
    </citation>
    <scope>NUCLEOTIDE SEQUENCE [LARGE SCALE GENOMIC DNA]</scope>
    <source>
        <strain evidence="7">P4-7,KCTC 19426,CECT 7604</strain>
    </source>
</reference>
<evidence type="ECO:0000256" key="1">
    <source>
        <dbReference type="ARBA" id="ARBA00022679"/>
    </source>
</evidence>
<dbReference type="OrthoDB" id="5241249at2"/>
<organism evidence="6 7">
    <name type="scientific">Nakamurella panacisegetis</name>
    <dbReference type="NCBI Taxonomy" id="1090615"/>
    <lineage>
        <taxon>Bacteria</taxon>
        <taxon>Bacillati</taxon>
        <taxon>Actinomycetota</taxon>
        <taxon>Actinomycetes</taxon>
        <taxon>Nakamurellales</taxon>
        <taxon>Nakamurellaceae</taxon>
        <taxon>Nakamurella</taxon>
    </lineage>
</organism>
<dbReference type="STRING" id="1090615.SAMN04515671_1808"/>
<dbReference type="Gene3D" id="3.30.450.40">
    <property type="match status" value="2"/>
</dbReference>
<evidence type="ECO:0000256" key="2">
    <source>
        <dbReference type="ARBA" id="ARBA00022777"/>
    </source>
</evidence>
<gene>
    <name evidence="6" type="ORF">SAMN04515671_1808</name>
</gene>
<keyword evidence="3" id="KW-0902">Two-component regulatory system</keyword>
<dbReference type="SMART" id="SM00387">
    <property type="entry name" value="HATPase_c"/>
    <property type="match status" value="1"/>
</dbReference>
<evidence type="ECO:0000256" key="3">
    <source>
        <dbReference type="ARBA" id="ARBA00023012"/>
    </source>
</evidence>
<keyword evidence="7" id="KW-1185">Reference proteome</keyword>
<sequence length="579" mass="61753">MFLIRENGADLLSELPTVPKLHIDELLEQLVSRAGEVVAARDGLRKLLTANSSIVGELSLPEVLRRVVQSACDLTGARYGALGVIGQDGTLEQFIHVGMDPELVDSIGPLPKGKGLLGALIAHPEPITLLELGADPRSSGFPANHPPMSSFLGVPIKLRGEVYGNLYLTENETGQFTAEHTDLAVSLAATAAIAIENARLFRDSQRRQDWLEASTEITRRLLTRPVDNALDDIAEQVKVMAEADVVIVVLPVGDGARLRIEVATGQGAAELTGRVYPDAGTLSQAAIDTGQPIRIARVDKADNLRVHIADVVRIGPVIALPLTGSGRPRGALLAARLAGRTAFSLAELDMAATFAGHAAVALELADARAVGERLALLEDRDRIARDLHDHVIQRLFAAGLTVQSVLSGSLPNRADRLTRVVDDIDETIRQIRTSIFALQTPRSTASARTQLLATLDEIAPTMRAEPHIRFVGPIDTVVAAELFDDVQAVLREALSNAARHSDADLVDVDLRVADGWLTLVVSDTGIGIGEPTRNSGLGNMKARATRRNGHFNTSPGPDGGTVLTWAVPLFAAPTTTGDR</sequence>
<keyword evidence="1" id="KW-0808">Transferase</keyword>
<evidence type="ECO:0000313" key="6">
    <source>
        <dbReference type="EMBL" id="SDO71788.1"/>
    </source>
</evidence>
<evidence type="ECO:0000259" key="5">
    <source>
        <dbReference type="SMART" id="SM00387"/>
    </source>
</evidence>
<dbReference type="InterPro" id="IPR050482">
    <property type="entry name" value="Sensor_HK_TwoCompSys"/>
</dbReference>
<dbReference type="Pfam" id="PF07730">
    <property type="entry name" value="HisKA_3"/>
    <property type="match status" value="1"/>
</dbReference>
<feature type="domain" description="GAF" evidence="4">
    <location>
        <begin position="225"/>
        <end position="372"/>
    </location>
</feature>
<dbReference type="InterPro" id="IPR011712">
    <property type="entry name" value="Sig_transdc_His_kin_sub3_dim/P"/>
</dbReference>
<dbReference type="PANTHER" id="PTHR24421">
    <property type="entry name" value="NITRATE/NITRITE SENSOR PROTEIN NARX-RELATED"/>
    <property type="match status" value="1"/>
</dbReference>
<dbReference type="RefSeq" id="WP_157695316.1">
    <property type="nucleotide sequence ID" value="NZ_LT629710.1"/>
</dbReference>
<proteinExistence type="predicted"/>
<dbReference type="Gene3D" id="1.20.5.1930">
    <property type="match status" value="1"/>
</dbReference>
<feature type="domain" description="Histidine kinase/HSP90-like ATPase" evidence="5">
    <location>
        <begin position="481"/>
        <end position="571"/>
    </location>
</feature>
<dbReference type="AlphaFoldDB" id="A0A1H0LUB4"/>
<dbReference type="Pfam" id="PF13185">
    <property type="entry name" value="GAF_2"/>
    <property type="match status" value="2"/>
</dbReference>
<dbReference type="GO" id="GO:0046983">
    <property type="term" value="F:protein dimerization activity"/>
    <property type="evidence" value="ECO:0007669"/>
    <property type="project" value="InterPro"/>
</dbReference>
<dbReference type="InterPro" id="IPR029016">
    <property type="entry name" value="GAF-like_dom_sf"/>
</dbReference>
<dbReference type="SUPFAM" id="SSF55874">
    <property type="entry name" value="ATPase domain of HSP90 chaperone/DNA topoisomerase II/histidine kinase"/>
    <property type="match status" value="1"/>
</dbReference>
<name>A0A1H0LUB4_9ACTN</name>
<dbReference type="GO" id="GO:0016020">
    <property type="term" value="C:membrane"/>
    <property type="evidence" value="ECO:0007669"/>
    <property type="project" value="InterPro"/>
</dbReference>
<dbReference type="Gene3D" id="3.30.565.10">
    <property type="entry name" value="Histidine kinase-like ATPase, C-terminal domain"/>
    <property type="match status" value="1"/>
</dbReference>
<evidence type="ECO:0000313" key="7">
    <source>
        <dbReference type="Proteomes" id="UP000198741"/>
    </source>
</evidence>
<accession>A0A1H0LUB4</accession>
<keyword evidence="2 6" id="KW-0418">Kinase</keyword>
<dbReference type="InterPro" id="IPR036890">
    <property type="entry name" value="HATPase_C_sf"/>
</dbReference>
<dbReference type="InterPro" id="IPR003018">
    <property type="entry name" value="GAF"/>
</dbReference>
<dbReference type="Pfam" id="PF02518">
    <property type="entry name" value="HATPase_c"/>
    <property type="match status" value="1"/>
</dbReference>
<protein>
    <submittedName>
        <fullName evidence="6">Histidine kinase-, DNA gyrase B-, and HSP90-like ATPase</fullName>
    </submittedName>
</protein>
<evidence type="ECO:0000259" key="4">
    <source>
        <dbReference type="SMART" id="SM00065"/>
    </source>
</evidence>
<dbReference type="PANTHER" id="PTHR24421:SF56">
    <property type="entry name" value="OXYGEN SENSOR HISTIDINE KINASE RESPONSE REGULATOR DOST"/>
    <property type="match status" value="1"/>
</dbReference>
<dbReference type="SMART" id="SM00065">
    <property type="entry name" value="GAF"/>
    <property type="match status" value="2"/>
</dbReference>
<dbReference type="GO" id="GO:0000155">
    <property type="term" value="F:phosphorelay sensor kinase activity"/>
    <property type="evidence" value="ECO:0007669"/>
    <property type="project" value="InterPro"/>
</dbReference>